<reference evidence="4 5" key="1">
    <citation type="submission" date="2018-06" db="EMBL/GenBank/DDBJ databases">
        <title>Genomic Encyclopedia of Archaeal and Bacterial Type Strains, Phase II (KMG-II): from individual species to whole genera.</title>
        <authorList>
            <person name="Goeker M."/>
        </authorList>
    </citation>
    <scope>NUCLEOTIDE SEQUENCE [LARGE SCALE GENOMIC DNA]</scope>
    <source>
        <strain evidence="4 5">DSM 22011</strain>
    </source>
</reference>
<dbReference type="Pfam" id="PF03413">
    <property type="entry name" value="PepSY"/>
    <property type="match status" value="1"/>
</dbReference>
<feature type="region of interest" description="Disordered" evidence="1">
    <location>
        <begin position="101"/>
        <end position="121"/>
    </location>
</feature>
<dbReference type="AlphaFoldDB" id="A0A327Y5H9"/>
<feature type="compositionally biased region" description="Acidic residues" evidence="1">
    <location>
        <begin position="108"/>
        <end position="121"/>
    </location>
</feature>
<keyword evidence="5" id="KW-1185">Reference proteome</keyword>
<gene>
    <name evidence="4" type="ORF">ATI53_102154</name>
</gene>
<sequence>MNRFIPLALIPATLIAGIAAAGTPQAEMTDAQEAQAAQASGMTLNAAIDTAQGKTGGTAISAGWEDDDNGHWGYEVEIADASNSIETWFVNPADGTVTKVMETQDDHEQGDDHEDGEQDDD</sequence>
<dbReference type="EMBL" id="QLMG01000021">
    <property type="protein sequence ID" value="RAK15631.1"/>
    <property type="molecule type" value="Genomic_DNA"/>
</dbReference>
<dbReference type="InterPro" id="IPR025711">
    <property type="entry name" value="PepSY"/>
</dbReference>
<protein>
    <submittedName>
        <fullName evidence="4">Peptidase YpeB-like protein</fullName>
    </submittedName>
</protein>
<keyword evidence="2" id="KW-0732">Signal</keyword>
<organism evidence="4 5">
    <name type="scientific">Salipiger aestuarii</name>
    <dbReference type="NCBI Taxonomy" id="568098"/>
    <lineage>
        <taxon>Bacteria</taxon>
        <taxon>Pseudomonadati</taxon>
        <taxon>Pseudomonadota</taxon>
        <taxon>Alphaproteobacteria</taxon>
        <taxon>Rhodobacterales</taxon>
        <taxon>Roseobacteraceae</taxon>
        <taxon>Salipiger</taxon>
    </lineage>
</organism>
<dbReference type="Proteomes" id="UP000249165">
    <property type="component" value="Unassembled WGS sequence"/>
</dbReference>
<accession>A0A327Y5H9</accession>
<proteinExistence type="predicted"/>
<evidence type="ECO:0000313" key="5">
    <source>
        <dbReference type="Proteomes" id="UP000249165"/>
    </source>
</evidence>
<name>A0A327Y5H9_9RHOB</name>
<comment type="caution">
    <text evidence="4">The sequence shown here is derived from an EMBL/GenBank/DDBJ whole genome shotgun (WGS) entry which is preliminary data.</text>
</comment>
<dbReference type="Gene3D" id="3.10.450.40">
    <property type="match status" value="1"/>
</dbReference>
<dbReference type="RefSeq" id="WP_111550518.1">
    <property type="nucleotide sequence ID" value="NZ_LIGK01000018.1"/>
</dbReference>
<feature type="domain" description="PepSY" evidence="3">
    <location>
        <begin position="43"/>
        <end position="100"/>
    </location>
</feature>
<evidence type="ECO:0000313" key="4">
    <source>
        <dbReference type="EMBL" id="RAK15631.1"/>
    </source>
</evidence>
<feature type="chain" id="PRO_5016311853" evidence="2">
    <location>
        <begin position="22"/>
        <end position="121"/>
    </location>
</feature>
<evidence type="ECO:0000259" key="3">
    <source>
        <dbReference type="Pfam" id="PF03413"/>
    </source>
</evidence>
<feature type="signal peptide" evidence="2">
    <location>
        <begin position="1"/>
        <end position="21"/>
    </location>
</feature>
<evidence type="ECO:0000256" key="1">
    <source>
        <dbReference type="SAM" id="MobiDB-lite"/>
    </source>
</evidence>
<dbReference type="OrthoDB" id="7876481at2"/>
<evidence type="ECO:0000256" key="2">
    <source>
        <dbReference type="SAM" id="SignalP"/>
    </source>
</evidence>